<keyword evidence="8" id="KW-0406">Ion transport</keyword>
<dbReference type="AlphaFoldDB" id="A0A1K2HFM2"/>
<name>A0A1K2HFM2_9LACT</name>
<dbReference type="InterPro" id="IPR027256">
    <property type="entry name" value="P-typ_ATPase_IB"/>
</dbReference>
<dbReference type="NCBIfam" id="TIGR01494">
    <property type="entry name" value="ATPase_P-type"/>
    <property type="match status" value="1"/>
</dbReference>
<keyword evidence="12" id="KW-1003">Cell membrane</keyword>
<dbReference type="GO" id="GO:0005886">
    <property type="term" value="C:plasma membrane"/>
    <property type="evidence" value="ECO:0007669"/>
    <property type="project" value="UniProtKB-SubCell"/>
</dbReference>
<dbReference type="InterPro" id="IPR023299">
    <property type="entry name" value="ATPase_P-typ_cyto_dom_N"/>
</dbReference>
<feature type="domain" description="P-type ATPase A" evidence="13">
    <location>
        <begin position="120"/>
        <end position="218"/>
    </location>
</feature>
<evidence type="ECO:0000313" key="15">
    <source>
        <dbReference type="EMBL" id="SFZ75477.1"/>
    </source>
</evidence>
<dbReference type="InterPro" id="IPR036412">
    <property type="entry name" value="HAD-like_sf"/>
</dbReference>
<evidence type="ECO:0000313" key="16">
    <source>
        <dbReference type="Proteomes" id="UP000185655"/>
    </source>
</evidence>
<dbReference type="SUPFAM" id="SSF81665">
    <property type="entry name" value="Calcium ATPase, transmembrane domain M"/>
    <property type="match status" value="1"/>
</dbReference>
<feature type="transmembrane region" description="Helical" evidence="12">
    <location>
        <begin position="567"/>
        <end position="587"/>
    </location>
</feature>
<dbReference type="Gene3D" id="2.70.150.10">
    <property type="entry name" value="Calcium-transporting ATPase, cytoplasmic transduction domain A"/>
    <property type="match status" value="1"/>
</dbReference>
<reference evidence="15 16" key="2">
    <citation type="submission" date="2016-11" db="EMBL/GenBank/DDBJ databases">
        <authorList>
            <person name="Jaros S."/>
            <person name="Januszkiewicz K."/>
            <person name="Wedrychowicz H."/>
        </authorList>
    </citation>
    <scope>NUCLEOTIDE SEQUENCE [LARGE SCALE GENOMIC DNA]</scope>
    <source>
        <strain evidence="15 16">DSM 22330</strain>
    </source>
</reference>
<dbReference type="InterPro" id="IPR044492">
    <property type="entry name" value="P_typ_ATPase_HD_dom"/>
</dbReference>
<proteinExistence type="inferred from homology"/>
<evidence type="ECO:0000256" key="5">
    <source>
        <dbReference type="ARBA" id="ARBA00022723"/>
    </source>
</evidence>
<keyword evidence="3" id="KW-0104">Cadmium</keyword>
<dbReference type="PRINTS" id="PR00119">
    <property type="entry name" value="CATATPASE"/>
</dbReference>
<evidence type="ECO:0000256" key="2">
    <source>
        <dbReference type="ARBA" id="ARBA00006024"/>
    </source>
</evidence>
<feature type="transmembrane region" description="Helical" evidence="12">
    <location>
        <begin position="68"/>
        <end position="99"/>
    </location>
</feature>
<feature type="transmembrane region" description="Helical" evidence="12">
    <location>
        <begin position="593"/>
        <end position="611"/>
    </location>
</feature>
<keyword evidence="14" id="KW-0378">Hydrolase</keyword>
<dbReference type="Proteomes" id="UP000218979">
    <property type="component" value="Unassembled WGS sequence"/>
</dbReference>
<dbReference type="RefSeq" id="WP_031367083.1">
    <property type="nucleotide sequence ID" value="NZ_FPKS01000009.1"/>
</dbReference>
<comment type="similarity">
    <text evidence="2 12">Belongs to the cation transport ATPase (P-type) (TC 3.A.3) family. Type IB subfamily.</text>
</comment>
<evidence type="ECO:0000259" key="13">
    <source>
        <dbReference type="Pfam" id="PF00122"/>
    </source>
</evidence>
<evidence type="ECO:0000256" key="6">
    <source>
        <dbReference type="ARBA" id="ARBA00022967"/>
    </source>
</evidence>
<dbReference type="CDD" id="cd02079">
    <property type="entry name" value="P-type_ATPase_HM"/>
    <property type="match status" value="1"/>
</dbReference>
<feature type="transmembrane region" description="Helical" evidence="12">
    <location>
        <begin position="234"/>
        <end position="252"/>
    </location>
</feature>
<evidence type="ECO:0000256" key="3">
    <source>
        <dbReference type="ARBA" id="ARBA00022539"/>
    </source>
</evidence>
<dbReference type="GO" id="GO:0016887">
    <property type="term" value="F:ATP hydrolysis activity"/>
    <property type="evidence" value="ECO:0007669"/>
    <property type="project" value="InterPro"/>
</dbReference>
<keyword evidence="12" id="KW-0067">ATP-binding</keyword>
<evidence type="ECO:0000256" key="11">
    <source>
        <dbReference type="ARBA" id="ARBA00049338"/>
    </source>
</evidence>
<evidence type="ECO:0000313" key="14">
    <source>
        <dbReference type="EMBL" id="PCS01716.1"/>
    </source>
</evidence>
<gene>
    <name evidence="14" type="ORF">RR45_GL001090</name>
    <name evidence="15" type="ORF">SAMN02746068_01571</name>
</gene>
<dbReference type="SFLD" id="SFLDS00003">
    <property type="entry name" value="Haloacid_Dehalogenase"/>
    <property type="match status" value="1"/>
</dbReference>
<dbReference type="OrthoDB" id="9813266at2"/>
<accession>A0A1K2HFM2</accession>
<evidence type="ECO:0000256" key="12">
    <source>
        <dbReference type="RuleBase" id="RU362081"/>
    </source>
</evidence>
<keyword evidence="7 12" id="KW-1133">Transmembrane helix</keyword>
<evidence type="ECO:0000256" key="8">
    <source>
        <dbReference type="ARBA" id="ARBA00023065"/>
    </source>
</evidence>
<keyword evidence="9 12" id="KW-0472">Membrane</keyword>
<dbReference type="EC" id="7.2.2.21" evidence="10"/>
<keyword evidence="8" id="KW-0813">Transport</keyword>
<keyword evidence="17" id="KW-1185">Reference proteome</keyword>
<dbReference type="GO" id="GO:0005524">
    <property type="term" value="F:ATP binding"/>
    <property type="evidence" value="ECO:0007669"/>
    <property type="project" value="UniProtKB-UniRule"/>
</dbReference>
<dbReference type="SUPFAM" id="SSF56784">
    <property type="entry name" value="HAD-like"/>
    <property type="match status" value="1"/>
</dbReference>
<dbReference type="SFLD" id="SFLDG00002">
    <property type="entry name" value="C1.7:_P-type_atpase_like"/>
    <property type="match status" value="1"/>
</dbReference>
<dbReference type="Gene3D" id="3.40.1110.10">
    <property type="entry name" value="Calcium-transporting ATPase, cytoplasmic domain N"/>
    <property type="match status" value="1"/>
</dbReference>
<reference evidence="14 17" key="1">
    <citation type="submission" date="2014-12" db="EMBL/GenBank/DDBJ databases">
        <title>Draft genome sequences of 10 type strains of Lactococcus.</title>
        <authorList>
            <person name="Sun Z."/>
            <person name="Zhong Z."/>
            <person name="Liu W."/>
            <person name="Zhang W."/>
            <person name="Zhang H."/>
        </authorList>
    </citation>
    <scope>NUCLEOTIDE SEQUENCE [LARGE SCALE GENOMIC DNA]</scope>
    <source>
        <strain evidence="14 17">DSM 22330</strain>
    </source>
</reference>
<dbReference type="SUPFAM" id="SSF81653">
    <property type="entry name" value="Calcium ATPase, transduction domain A"/>
    <property type="match status" value="1"/>
</dbReference>
<dbReference type="PROSITE" id="PS01229">
    <property type="entry name" value="COF_2"/>
    <property type="match status" value="1"/>
</dbReference>
<dbReference type="PROSITE" id="PS00154">
    <property type="entry name" value="ATPASE_E1_E2"/>
    <property type="match status" value="1"/>
</dbReference>
<dbReference type="Pfam" id="PF00702">
    <property type="entry name" value="Hydrolase"/>
    <property type="match status" value="1"/>
</dbReference>
<dbReference type="FunFam" id="2.70.150.10:FF:000002">
    <property type="entry name" value="Copper-transporting ATPase 1, putative"/>
    <property type="match status" value="1"/>
</dbReference>
<dbReference type="NCBIfam" id="TIGR01511">
    <property type="entry name" value="ATPase-IB1_Cu"/>
    <property type="match status" value="1"/>
</dbReference>
<dbReference type="SFLD" id="SFLDF00027">
    <property type="entry name" value="p-type_atpase"/>
    <property type="match status" value="1"/>
</dbReference>
<evidence type="ECO:0000313" key="17">
    <source>
        <dbReference type="Proteomes" id="UP000218979"/>
    </source>
</evidence>
<dbReference type="NCBIfam" id="TIGR01525">
    <property type="entry name" value="ATPase-IB_hvy"/>
    <property type="match status" value="1"/>
</dbReference>
<dbReference type="GO" id="GO:0008551">
    <property type="term" value="F:P-type cadmium transporter activity"/>
    <property type="evidence" value="ECO:0007669"/>
    <property type="project" value="UniProtKB-EC"/>
</dbReference>
<dbReference type="EMBL" id="JXJT01000022">
    <property type="protein sequence ID" value="PCS01716.1"/>
    <property type="molecule type" value="Genomic_DNA"/>
</dbReference>
<dbReference type="PRINTS" id="PR00941">
    <property type="entry name" value="CDATPASE"/>
</dbReference>
<dbReference type="STRING" id="1122154.SAMN02746068_01571"/>
<dbReference type="Gene3D" id="3.40.50.1000">
    <property type="entry name" value="HAD superfamily/HAD-like"/>
    <property type="match status" value="1"/>
</dbReference>
<evidence type="ECO:0000256" key="7">
    <source>
        <dbReference type="ARBA" id="ARBA00022989"/>
    </source>
</evidence>
<dbReference type="InterPro" id="IPR001757">
    <property type="entry name" value="P_typ_ATPase"/>
</dbReference>
<protein>
    <recommendedName>
        <fullName evidence="10">Cd(2+)-exporting ATPase</fullName>
        <ecNumber evidence="10">7.2.2.21</ecNumber>
    </recommendedName>
</protein>
<dbReference type="PANTHER" id="PTHR48085">
    <property type="entry name" value="CADMIUM/ZINC-TRANSPORTING ATPASE HMA2-RELATED"/>
    <property type="match status" value="1"/>
</dbReference>
<dbReference type="GeneID" id="93294694"/>
<organism evidence="15 16">
    <name type="scientific">Pseudolactococcus chungangensis CAU 28 = DSM 22330</name>
    <dbReference type="NCBI Taxonomy" id="1122154"/>
    <lineage>
        <taxon>Bacteria</taxon>
        <taxon>Bacillati</taxon>
        <taxon>Bacillota</taxon>
        <taxon>Bacilli</taxon>
        <taxon>Lactobacillales</taxon>
        <taxon>Streptococcaceae</taxon>
        <taxon>Pseudolactococcus</taxon>
    </lineage>
</organism>
<dbReference type="Proteomes" id="UP000185655">
    <property type="component" value="Unassembled WGS sequence"/>
</dbReference>
<comment type="catalytic activity">
    <reaction evidence="11">
        <text>Cd(2+)(in) + ATP + H2O = Cd(2+)(out) + ADP + phosphate + H(+)</text>
        <dbReference type="Rhea" id="RHEA:12132"/>
        <dbReference type="ChEBI" id="CHEBI:15377"/>
        <dbReference type="ChEBI" id="CHEBI:15378"/>
        <dbReference type="ChEBI" id="CHEBI:30616"/>
        <dbReference type="ChEBI" id="CHEBI:43474"/>
        <dbReference type="ChEBI" id="CHEBI:48775"/>
        <dbReference type="ChEBI" id="CHEBI:456216"/>
        <dbReference type="EC" id="7.2.2.21"/>
    </reaction>
</comment>
<keyword evidence="4 12" id="KW-0812">Transmembrane</keyword>
<dbReference type="InterPro" id="IPR023214">
    <property type="entry name" value="HAD_sf"/>
</dbReference>
<dbReference type="InterPro" id="IPR008250">
    <property type="entry name" value="ATPase_P-typ_transduc_dom_A_sf"/>
</dbReference>
<feature type="transmembrane region" description="Helical" evidence="12">
    <location>
        <begin position="37"/>
        <end position="56"/>
    </location>
</feature>
<sequence length="616" mass="66706">MQKWLSGYRNWLTVITGVLIILAFAVKWFLSSEQGSAYLLFAASLVGGFPILVQAYQALRVKVISIDLLVTLAILGAFVINEFVESAIVAFLFLFGAYLEQRTLAKTRSAIKNLVELVPETTFRKAHNGDFEEVSVEEVEEGDILIVKTGGKIPVDGEVIFGAGTTNESSITGEPIPVSKGLGDKVFAGTILENGTIQLRTDKIGEDTTFGKIIELVEEAQDSKSKAERFIDQFSKYYTPAVLVLAILVWLISRNIKLAVTILVLGCPGALVIGVPVSNVSGIGNGARHGILFKGSDVITNFSKVDTMLFDKTGTLTYGNPQVSQTIYYSSDRSLAESLLASVERESDHPLAKAIVNHYSGSVVEVIDSTEVVQGGGVVARIQNHQVLVGNSYLMNQYNIPFTNQMKSDIAGMEAEGNSIVLTAIDGQIALVVGIRDQIRQGVKEDLETLKNMGVKNLILLSGDNQGTVDLVTNQLGLTEAYGHLLPEDKAEFVRKRQASGEIVAFVGDGINDSPSLVLADIGIAMGNGTDVAIETSNVVLMNSDFHRIPHAIGLAKATRRNMIENIFISLLVVVVLLISVLSSSWMNMAIGMFVHEGSILLVILNAMRLLKYKRK</sequence>
<dbReference type="InterPro" id="IPR059000">
    <property type="entry name" value="ATPase_P-type_domA"/>
</dbReference>
<evidence type="ECO:0000256" key="1">
    <source>
        <dbReference type="ARBA" id="ARBA00004651"/>
    </source>
</evidence>
<comment type="subcellular location">
    <subcellularLocation>
        <location evidence="1">Cell membrane</location>
        <topology evidence="1">Multi-pass membrane protein</topology>
    </subcellularLocation>
</comment>
<dbReference type="EMBL" id="FPKS01000009">
    <property type="protein sequence ID" value="SFZ75477.1"/>
    <property type="molecule type" value="Genomic_DNA"/>
</dbReference>
<evidence type="ECO:0000256" key="4">
    <source>
        <dbReference type="ARBA" id="ARBA00022692"/>
    </source>
</evidence>
<feature type="transmembrane region" description="Helical" evidence="12">
    <location>
        <begin position="258"/>
        <end position="278"/>
    </location>
</feature>
<evidence type="ECO:0000256" key="9">
    <source>
        <dbReference type="ARBA" id="ARBA00023136"/>
    </source>
</evidence>
<dbReference type="GO" id="GO:0046872">
    <property type="term" value="F:metal ion binding"/>
    <property type="evidence" value="ECO:0007669"/>
    <property type="project" value="UniProtKB-KW"/>
</dbReference>
<dbReference type="InterPro" id="IPR051014">
    <property type="entry name" value="Cation_Transport_ATPase_IB"/>
</dbReference>
<keyword evidence="12" id="KW-0547">Nucleotide-binding</keyword>
<dbReference type="PANTHER" id="PTHR48085:SF5">
    <property type="entry name" value="CADMIUM_ZINC-TRANSPORTING ATPASE HMA4-RELATED"/>
    <property type="match status" value="1"/>
</dbReference>
<dbReference type="InterPro" id="IPR023298">
    <property type="entry name" value="ATPase_P-typ_TM_dom_sf"/>
</dbReference>
<dbReference type="InterPro" id="IPR018303">
    <property type="entry name" value="ATPase_P-typ_P_site"/>
</dbReference>
<feature type="transmembrane region" description="Helical" evidence="12">
    <location>
        <begin position="12"/>
        <end position="30"/>
    </location>
</feature>
<keyword evidence="6" id="KW-1278">Translocase</keyword>
<keyword evidence="5 12" id="KW-0479">Metal-binding</keyword>
<dbReference type="Pfam" id="PF00122">
    <property type="entry name" value="E1-E2_ATPase"/>
    <property type="match status" value="1"/>
</dbReference>
<evidence type="ECO:0000256" key="10">
    <source>
        <dbReference type="ARBA" id="ARBA00039103"/>
    </source>
</evidence>